<dbReference type="PROSITE" id="PS00846">
    <property type="entry name" value="HTH_ARSR_1"/>
    <property type="match status" value="1"/>
</dbReference>
<dbReference type="Proteomes" id="UP000886805">
    <property type="component" value="Unassembled WGS sequence"/>
</dbReference>
<dbReference type="InterPro" id="IPR036388">
    <property type="entry name" value="WH-like_DNA-bd_sf"/>
</dbReference>
<accession>A0A9D1X3J0</accession>
<dbReference type="PANTHER" id="PTHR43132">
    <property type="entry name" value="ARSENICAL RESISTANCE OPERON REPRESSOR ARSR-RELATED"/>
    <property type="match status" value="1"/>
</dbReference>
<evidence type="ECO:0000256" key="2">
    <source>
        <dbReference type="ARBA" id="ARBA00023125"/>
    </source>
</evidence>
<dbReference type="AlphaFoldDB" id="A0A9D1X3J0"/>
<dbReference type="InterPro" id="IPR018334">
    <property type="entry name" value="ArsR_HTH"/>
</dbReference>
<dbReference type="NCBIfam" id="NF033788">
    <property type="entry name" value="HTH_metalloreg"/>
    <property type="match status" value="1"/>
</dbReference>
<dbReference type="GO" id="GO:0003700">
    <property type="term" value="F:DNA-binding transcription factor activity"/>
    <property type="evidence" value="ECO:0007669"/>
    <property type="project" value="InterPro"/>
</dbReference>
<dbReference type="PANTHER" id="PTHR43132:SF6">
    <property type="entry name" value="HTH-TYPE TRANSCRIPTIONAL REPRESSOR CZRA"/>
    <property type="match status" value="1"/>
</dbReference>
<dbReference type="InterPro" id="IPR051011">
    <property type="entry name" value="Metal_resp_trans_reg"/>
</dbReference>
<dbReference type="PROSITE" id="PS50987">
    <property type="entry name" value="HTH_ARSR_2"/>
    <property type="match status" value="1"/>
</dbReference>
<gene>
    <name evidence="6" type="ORF">H9849_03850</name>
</gene>
<evidence type="ECO:0000256" key="1">
    <source>
        <dbReference type="ARBA" id="ARBA00023015"/>
    </source>
</evidence>
<evidence type="ECO:0000256" key="3">
    <source>
        <dbReference type="ARBA" id="ARBA00023163"/>
    </source>
</evidence>
<dbReference type="SUPFAM" id="SSF46785">
    <property type="entry name" value="Winged helix' DNA-binding domain"/>
    <property type="match status" value="1"/>
</dbReference>
<organism evidence="6 7">
    <name type="scientific">Candidatus Anaerobutyricum stercoripullorum</name>
    <dbReference type="NCBI Taxonomy" id="2838456"/>
    <lineage>
        <taxon>Bacteria</taxon>
        <taxon>Bacillati</taxon>
        <taxon>Bacillota</taxon>
        <taxon>Clostridia</taxon>
        <taxon>Lachnospirales</taxon>
        <taxon>Lachnospiraceae</taxon>
        <taxon>Anaerobutyricum</taxon>
    </lineage>
</organism>
<comment type="caution">
    <text evidence="6">The sequence shown here is derived from an EMBL/GenBank/DDBJ whole genome shotgun (WGS) entry which is preliminary data.</text>
</comment>
<evidence type="ECO:0000259" key="5">
    <source>
        <dbReference type="PROSITE" id="PS50987"/>
    </source>
</evidence>
<dbReference type="Pfam" id="PF01022">
    <property type="entry name" value="HTH_5"/>
    <property type="match status" value="1"/>
</dbReference>
<proteinExistence type="predicted"/>
<dbReference type="PRINTS" id="PR00778">
    <property type="entry name" value="HTHARSR"/>
</dbReference>
<dbReference type="InterPro" id="IPR001845">
    <property type="entry name" value="HTH_ArsR_DNA-bd_dom"/>
</dbReference>
<keyword evidence="3" id="KW-0804">Transcription</keyword>
<feature type="domain" description="HTH arsR-type" evidence="5">
    <location>
        <begin position="24"/>
        <end position="118"/>
    </location>
</feature>
<keyword evidence="2" id="KW-0238">DNA-binding</keyword>
<dbReference type="InterPro" id="IPR011991">
    <property type="entry name" value="ArsR-like_HTH"/>
</dbReference>
<dbReference type="CDD" id="cd00090">
    <property type="entry name" value="HTH_ARSR"/>
    <property type="match status" value="1"/>
</dbReference>
<reference evidence="6" key="1">
    <citation type="journal article" date="2021" name="PeerJ">
        <title>Extensive microbial diversity within the chicken gut microbiome revealed by metagenomics and culture.</title>
        <authorList>
            <person name="Gilroy R."/>
            <person name="Ravi A."/>
            <person name="Getino M."/>
            <person name="Pursley I."/>
            <person name="Horton D.L."/>
            <person name="Alikhan N.F."/>
            <person name="Baker D."/>
            <person name="Gharbi K."/>
            <person name="Hall N."/>
            <person name="Watson M."/>
            <person name="Adriaenssens E.M."/>
            <person name="Foster-Nyarko E."/>
            <person name="Jarju S."/>
            <person name="Secka A."/>
            <person name="Antonio M."/>
            <person name="Oren A."/>
            <person name="Chaudhuri R.R."/>
            <person name="La Ragione R."/>
            <person name="Hildebrand F."/>
            <person name="Pallen M.J."/>
        </authorList>
    </citation>
    <scope>NUCLEOTIDE SEQUENCE</scope>
    <source>
        <strain evidence="6">ChiSxjej3B15-1167</strain>
    </source>
</reference>
<dbReference type="SMART" id="SM00418">
    <property type="entry name" value="HTH_ARSR"/>
    <property type="match status" value="1"/>
</dbReference>
<dbReference type="InterPro" id="IPR036390">
    <property type="entry name" value="WH_DNA-bd_sf"/>
</dbReference>
<keyword evidence="4" id="KW-0105">Cadmium resistance</keyword>
<protein>
    <submittedName>
        <fullName evidence="6">Metalloregulator ArsR/SmtB family transcription factor</fullName>
    </submittedName>
</protein>
<dbReference type="EMBL" id="DXEQ01000107">
    <property type="protein sequence ID" value="HIX72137.1"/>
    <property type="molecule type" value="Genomic_DNA"/>
</dbReference>
<sequence>MATKKSDSTAMFPESIEQVQKSMPKDADIDKVVSFYKVLADKTRLRILYAIKEQEMCAGDIAVLLDMTKSAVSHQLAVMRNMHQIKARRDGKNVFYSLDDEHIVDILEEAMVHMVHTEK</sequence>
<keyword evidence="1" id="KW-0805">Transcription regulation</keyword>
<dbReference type="GO" id="GO:0046686">
    <property type="term" value="P:response to cadmium ion"/>
    <property type="evidence" value="ECO:0007669"/>
    <property type="project" value="UniProtKB-KW"/>
</dbReference>
<evidence type="ECO:0000313" key="7">
    <source>
        <dbReference type="Proteomes" id="UP000886805"/>
    </source>
</evidence>
<dbReference type="GO" id="GO:0003677">
    <property type="term" value="F:DNA binding"/>
    <property type="evidence" value="ECO:0007669"/>
    <property type="project" value="UniProtKB-KW"/>
</dbReference>
<reference evidence="6" key="2">
    <citation type="submission" date="2021-04" db="EMBL/GenBank/DDBJ databases">
        <authorList>
            <person name="Gilroy R."/>
        </authorList>
    </citation>
    <scope>NUCLEOTIDE SEQUENCE</scope>
    <source>
        <strain evidence="6">ChiSxjej3B15-1167</strain>
    </source>
</reference>
<name>A0A9D1X3J0_9FIRM</name>
<evidence type="ECO:0000313" key="6">
    <source>
        <dbReference type="EMBL" id="HIX72137.1"/>
    </source>
</evidence>
<dbReference type="Gene3D" id="1.10.10.10">
    <property type="entry name" value="Winged helix-like DNA-binding domain superfamily/Winged helix DNA-binding domain"/>
    <property type="match status" value="1"/>
</dbReference>
<evidence type="ECO:0000256" key="4">
    <source>
        <dbReference type="ARBA" id="ARBA00043263"/>
    </source>
</evidence>